<name>A0AAV5UCN9_9BILA</name>
<organism evidence="2 3">
    <name type="scientific">Pristionchus entomophagus</name>
    <dbReference type="NCBI Taxonomy" id="358040"/>
    <lineage>
        <taxon>Eukaryota</taxon>
        <taxon>Metazoa</taxon>
        <taxon>Ecdysozoa</taxon>
        <taxon>Nematoda</taxon>
        <taxon>Chromadorea</taxon>
        <taxon>Rhabditida</taxon>
        <taxon>Rhabditina</taxon>
        <taxon>Diplogasteromorpha</taxon>
        <taxon>Diplogasteroidea</taxon>
        <taxon>Neodiplogasteridae</taxon>
        <taxon>Pristionchus</taxon>
    </lineage>
</organism>
<dbReference type="AlphaFoldDB" id="A0AAV5UCN9"/>
<evidence type="ECO:0000256" key="1">
    <source>
        <dbReference type="SAM" id="MobiDB-lite"/>
    </source>
</evidence>
<dbReference type="Proteomes" id="UP001432027">
    <property type="component" value="Unassembled WGS sequence"/>
</dbReference>
<reference evidence="2" key="1">
    <citation type="submission" date="2023-10" db="EMBL/GenBank/DDBJ databases">
        <title>Genome assembly of Pristionchus species.</title>
        <authorList>
            <person name="Yoshida K."/>
            <person name="Sommer R.J."/>
        </authorList>
    </citation>
    <scope>NUCLEOTIDE SEQUENCE</scope>
    <source>
        <strain evidence="2">RS0144</strain>
    </source>
</reference>
<feature type="non-terminal residue" evidence="2">
    <location>
        <position position="111"/>
    </location>
</feature>
<evidence type="ECO:0000313" key="2">
    <source>
        <dbReference type="EMBL" id="GMT03930.1"/>
    </source>
</evidence>
<evidence type="ECO:0000313" key="3">
    <source>
        <dbReference type="Proteomes" id="UP001432027"/>
    </source>
</evidence>
<protein>
    <submittedName>
        <fullName evidence="2">Uncharacterized protein</fullName>
    </submittedName>
</protein>
<feature type="compositionally biased region" description="Basic and acidic residues" evidence="1">
    <location>
        <begin position="15"/>
        <end position="24"/>
    </location>
</feature>
<gene>
    <name evidence="2" type="ORF">PENTCL1PPCAC_26104</name>
</gene>
<proteinExistence type="predicted"/>
<accession>A0AAV5UCN9</accession>
<dbReference type="EMBL" id="BTSX01000006">
    <property type="protein sequence ID" value="GMT03930.1"/>
    <property type="molecule type" value="Genomic_DNA"/>
</dbReference>
<feature type="non-terminal residue" evidence="2">
    <location>
        <position position="1"/>
    </location>
</feature>
<sequence length="111" mass="12660">EEEEEEEVKQPTVTKKVEDNEKKNGSSIQFLSEHIQVVEPTSDSSIQLVGRVYRDEITGEKTMIEPTGEVVEHLEPDVNTGRVPVVIPETKDAKNKRMNCWLDDSFNRTMS</sequence>
<comment type="caution">
    <text evidence="2">The sequence shown here is derived from an EMBL/GenBank/DDBJ whole genome shotgun (WGS) entry which is preliminary data.</text>
</comment>
<keyword evidence="3" id="KW-1185">Reference proteome</keyword>
<feature type="region of interest" description="Disordered" evidence="1">
    <location>
        <begin position="1"/>
        <end position="27"/>
    </location>
</feature>